<dbReference type="Proteomes" id="UP000652567">
    <property type="component" value="Unassembled WGS sequence"/>
</dbReference>
<dbReference type="GO" id="GO:0008967">
    <property type="term" value="F:phosphoglycolate phosphatase activity"/>
    <property type="evidence" value="ECO:0007669"/>
    <property type="project" value="TreeGrafter"/>
</dbReference>
<sequence>MLFIFDWDGTLSDSTARITQAMQAAARDLAVAVPAEADVHNIIGLALPVAVEVLFPALSDALRADIQLQYSSNYRLLDTRPVDLFAGVDETLAVLRQKGHQLAIATSKSRAGLDRILSAQSMAVTFDATRCADETASKPHPQMLHELLQHFSVAADQAVMVGDTTYDMEMAKVIDMPRIGVAYGAHHPDRLKVYQPEMVLDSIDQLLLWRGV</sequence>
<dbReference type="SFLD" id="SFLDG01129">
    <property type="entry name" value="C1.5:_HAD__Beta-PGM__Phosphata"/>
    <property type="match status" value="1"/>
</dbReference>
<dbReference type="PANTHER" id="PTHR43434:SF24">
    <property type="entry name" value="HYDROLASE-RELATED"/>
    <property type="match status" value="1"/>
</dbReference>
<dbReference type="Gene3D" id="3.40.50.1000">
    <property type="entry name" value="HAD superfamily/HAD-like"/>
    <property type="match status" value="1"/>
</dbReference>
<reference evidence="1" key="1">
    <citation type="submission" date="2018-07" db="EMBL/GenBank/DDBJ databases">
        <title>Genome assembly of strain Ka43.</title>
        <authorList>
            <person name="Kukolya J."/>
            <person name="Nagy I."/>
            <person name="Horvath B."/>
            <person name="Toth A."/>
        </authorList>
    </citation>
    <scope>NUCLEOTIDE SEQUENCE</scope>
    <source>
        <strain evidence="1">KB43</strain>
    </source>
</reference>
<dbReference type="EMBL" id="PRDL01000001">
    <property type="protein sequence ID" value="MBE8717729.1"/>
    <property type="molecule type" value="Genomic_DNA"/>
</dbReference>
<dbReference type="PANTHER" id="PTHR43434">
    <property type="entry name" value="PHOSPHOGLYCOLATE PHOSPHATASE"/>
    <property type="match status" value="1"/>
</dbReference>
<dbReference type="Pfam" id="PF13419">
    <property type="entry name" value="HAD_2"/>
    <property type="match status" value="1"/>
</dbReference>
<dbReference type="NCBIfam" id="TIGR01549">
    <property type="entry name" value="HAD-SF-IA-v1"/>
    <property type="match status" value="1"/>
</dbReference>
<dbReference type="GO" id="GO:0006281">
    <property type="term" value="P:DNA repair"/>
    <property type="evidence" value="ECO:0007669"/>
    <property type="project" value="TreeGrafter"/>
</dbReference>
<dbReference type="RefSeq" id="WP_193909746.1">
    <property type="nucleotide sequence ID" value="NZ_PRDL01000001.1"/>
</dbReference>
<dbReference type="InterPro" id="IPR050155">
    <property type="entry name" value="HAD-like_hydrolase_sf"/>
</dbReference>
<dbReference type="SFLD" id="SFLDS00003">
    <property type="entry name" value="Haloacid_Dehalogenase"/>
    <property type="match status" value="1"/>
</dbReference>
<organism evidence="1 2">
    <name type="scientific">Cellvibrio polysaccharolyticus</name>
    <dbReference type="NCBI Taxonomy" id="2082724"/>
    <lineage>
        <taxon>Bacteria</taxon>
        <taxon>Pseudomonadati</taxon>
        <taxon>Pseudomonadota</taxon>
        <taxon>Gammaproteobacteria</taxon>
        <taxon>Cellvibrionales</taxon>
        <taxon>Cellvibrionaceae</taxon>
        <taxon>Cellvibrio</taxon>
    </lineage>
</organism>
<dbReference type="FunFam" id="3.40.50.1000:FF:000022">
    <property type="entry name" value="Phosphoglycolate phosphatase"/>
    <property type="match status" value="1"/>
</dbReference>
<accession>A0A928V722</accession>
<evidence type="ECO:0000313" key="2">
    <source>
        <dbReference type="Proteomes" id="UP000652567"/>
    </source>
</evidence>
<dbReference type="InterPro" id="IPR036412">
    <property type="entry name" value="HAD-like_sf"/>
</dbReference>
<keyword evidence="1" id="KW-0378">Hydrolase</keyword>
<dbReference type="InterPro" id="IPR023198">
    <property type="entry name" value="PGP-like_dom2"/>
</dbReference>
<evidence type="ECO:0000313" key="1">
    <source>
        <dbReference type="EMBL" id="MBE8717729.1"/>
    </source>
</evidence>
<dbReference type="InterPro" id="IPR041492">
    <property type="entry name" value="HAD_2"/>
</dbReference>
<dbReference type="AlphaFoldDB" id="A0A928V722"/>
<gene>
    <name evidence="1" type="ORF">C4F51_11095</name>
</gene>
<dbReference type="GO" id="GO:0005829">
    <property type="term" value="C:cytosol"/>
    <property type="evidence" value="ECO:0007669"/>
    <property type="project" value="TreeGrafter"/>
</dbReference>
<protein>
    <submittedName>
        <fullName evidence="1">HAD family hydrolase</fullName>
    </submittedName>
</protein>
<name>A0A928V722_9GAMM</name>
<proteinExistence type="predicted"/>
<dbReference type="Gene3D" id="1.10.150.240">
    <property type="entry name" value="Putative phosphatase, domain 2"/>
    <property type="match status" value="1"/>
</dbReference>
<dbReference type="InterPro" id="IPR006439">
    <property type="entry name" value="HAD-SF_hydro_IA"/>
</dbReference>
<comment type="caution">
    <text evidence="1">The sequence shown here is derived from an EMBL/GenBank/DDBJ whole genome shotgun (WGS) entry which is preliminary data.</text>
</comment>
<dbReference type="SUPFAM" id="SSF56784">
    <property type="entry name" value="HAD-like"/>
    <property type="match status" value="1"/>
</dbReference>
<dbReference type="InterPro" id="IPR023214">
    <property type="entry name" value="HAD_sf"/>
</dbReference>
<keyword evidence="2" id="KW-1185">Reference proteome</keyword>